<dbReference type="GO" id="GO:0016020">
    <property type="term" value="C:membrane"/>
    <property type="evidence" value="ECO:0007669"/>
    <property type="project" value="UniProtKB-SubCell"/>
</dbReference>
<dbReference type="EC" id="2.4.1.109" evidence="5"/>
<feature type="repeat" description="TPR" evidence="13">
    <location>
        <begin position="688"/>
        <end position="721"/>
    </location>
</feature>
<evidence type="ECO:0000313" key="17">
    <source>
        <dbReference type="RefSeq" id="XP_055889728.1"/>
    </source>
</evidence>
<dbReference type="AlphaFoldDB" id="A0A9W3ARJ9"/>
<feature type="domain" description="DUF1736" evidence="15">
    <location>
        <begin position="278"/>
        <end position="350"/>
    </location>
</feature>
<evidence type="ECO:0000256" key="6">
    <source>
        <dbReference type="ARBA" id="ARBA00022679"/>
    </source>
</evidence>
<keyword evidence="11 14" id="KW-1133">Transmembrane helix</keyword>
<dbReference type="PROSITE" id="PS50293">
    <property type="entry name" value="TPR_REGION"/>
    <property type="match status" value="3"/>
</dbReference>
<dbReference type="InterPro" id="IPR013618">
    <property type="entry name" value="TMTC_DUF1736"/>
</dbReference>
<dbReference type="Pfam" id="PF13181">
    <property type="entry name" value="TPR_8"/>
    <property type="match status" value="3"/>
</dbReference>
<feature type="repeat" description="TPR" evidence="13">
    <location>
        <begin position="583"/>
        <end position="616"/>
    </location>
</feature>
<dbReference type="OMA" id="AKACFTR"/>
<feature type="repeat" description="TPR" evidence="13">
    <location>
        <begin position="466"/>
        <end position="499"/>
    </location>
</feature>
<dbReference type="GO" id="GO:0004169">
    <property type="term" value="F:dolichyl-phosphate-mannose-protein mannosyltransferase activity"/>
    <property type="evidence" value="ECO:0007669"/>
    <property type="project" value="UniProtKB-EC"/>
</dbReference>
<evidence type="ECO:0000256" key="2">
    <source>
        <dbReference type="ARBA" id="ARBA00004240"/>
    </source>
</evidence>
<dbReference type="Pfam" id="PF13174">
    <property type="entry name" value="TPR_6"/>
    <property type="match status" value="1"/>
</dbReference>
<keyword evidence="9 13" id="KW-0802">TPR repeat</keyword>
<dbReference type="Proteomes" id="UP001165740">
    <property type="component" value="Chromosome 6"/>
</dbReference>
<dbReference type="Pfam" id="PF08409">
    <property type="entry name" value="TMTC_DUF1736"/>
    <property type="match status" value="1"/>
</dbReference>
<feature type="transmembrane region" description="Helical" evidence="14">
    <location>
        <begin position="27"/>
        <end position="49"/>
    </location>
</feature>
<evidence type="ECO:0000259" key="15">
    <source>
        <dbReference type="Pfam" id="PF08409"/>
    </source>
</evidence>
<dbReference type="InterPro" id="IPR011990">
    <property type="entry name" value="TPR-like_helical_dom_sf"/>
</dbReference>
<evidence type="ECO:0000256" key="8">
    <source>
        <dbReference type="ARBA" id="ARBA00022737"/>
    </source>
</evidence>
<evidence type="ECO:0000256" key="5">
    <source>
        <dbReference type="ARBA" id="ARBA00012839"/>
    </source>
</evidence>
<protein>
    <recommendedName>
        <fullName evidence="5">dolichyl-phosphate-mannose--protein mannosyltransferase</fullName>
        <ecNumber evidence="5">2.4.1.109</ecNumber>
    </recommendedName>
</protein>
<feature type="transmembrane region" description="Helical" evidence="14">
    <location>
        <begin position="396"/>
        <end position="415"/>
    </location>
</feature>
<evidence type="ECO:0000256" key="14">
    <source>
        <dbReference type="SAM" id="Phobius"/>
    </source>
</evidence>
<dbReference type="PROSITE" id="PS50005">
    <property type="entry name" value="TPR"/>
    <property type="match status" value="5"/>
</dbReference>
<dbReference type="InterPro" id="IPR019734">
    <property type="entry name" value="TPR_rpt"/>
</dbReference>
<keyword evidence="16" id="KW-1185">Reference proteome</keyword>
<reference evidence="17" key="1">
    <citation type="submission" date="2025-08" db="UniProtKB">
        <authorList>
            <consortium name="RefSeq"/>
        </authorList>
    </citation>
    <scope>IDENTIFICATION</scope>
</reference>
<keyword evidence="10" id="KW-0256">Endoplasmic reticulum</keyword>
<name>A0A9W3ARJ9_BIOGL</name>
<dbReference type="FunFam" id="1.25.40.10:FF:000239">
    <property type="entry name" value="Transmembrane and TPR repeat-containing protein 3"/>
    <property type="match status" value="1"/>
</dbReference>
<dbReference type="GO" id="GO:0005783">
    <property type="term" value="C:endoplasmic reticulum"/>
    <property type="evidence" value="ECO:0007669"/>
    <property type="project" value="UniProtKB-SubCell"/>
</dbReference>
<evidence type="ECO:0000256" key="1">
    <source>
        <dbReference type="ARBA" id="ARBA00004141"/>
    </source>
</evidence>
<dbReference type="RefSeq" id="XP_055889728.1">
    <property type="nucleotide sequence ID" value="XM_056033753.1"/>
</dbReference>
<feature type="transmembrane region" description="Helical" evidence="14">
    <location>
        <begin position="109"/>
        <end position="130"/>
    </location>
</feature>
<dbReference type="Pfam" id="PF13414">
    <property type="entry name" value="TPR_11"/>
    <property type="match status" value="1"/>
</dbReference>
<feature type="repeat" description="TPR" evidence="13">
    <location>
        <begin position="617"/>
        <end position="650"/>
    </location>
</feature>
<dbReference type="Gene3D" id="1.25.40.10">
    <property type="entry name" value="Tetratricopeptide repeat domain"/>
    <property type="match status" value="4"/>
</dbReference>
<evidence type="ECO:0000256" key="4">
    <source>
        <dbReference type="ARBA" id="ARBA00007882"/>
    </source>
</evidence>
<evidence type="ECO:0000256" key="13">
    <source>
        <dbReference type="PROSITE-ProRule" id="PRU00339"/>
    </source>
</evidence>
<evidence type="ECO:0000256" key="12">
    <source>
        <dbReference type="ARBA" id="ARBA00023136"/>
    </source>
</evidence>
<dbReference type="Pfam" id="PF14559">
    <property type="entry name" value="TPR_19"/>
    <property type="match status" value="1"/>
</dbReference>
<evidence type="ECO:0000256" key="3">
    <source>
        <dbReference type="ARBA" id="ARBA00004922"/>
    </source>
</evidence>
<evidence type="ECO:0000313" key="16">
    <source>
        <dbReference type="Proteomes" id="UP001165740"/>
    </source>
</evidence>
<keyword evidence="6" id="KW-0808">Transferase</keyword>
<dbReference type="PANTHER" id="PTHR44395:SF1">
    <property type="entry name" value="PROTEIN O-MANNOSYL-TRANSFERASE TMTC3"/>
    <property type="match status" value="1"/>
</dbReference>
<evidence type="ECO:0000256" key="11">
    <source>
        <dbReference type="ARBA" id="ARBA00022989"/>
    </source>
</evidence>
<dbReference type="SMART" id="SM00028">
    <property type="entry name" value="TPR"/>
    <property type="match status" value="7"/>
</dbReference>
<evidence type="ECO:0000256" key="10">
    <source>
        <dbReference type="ARBA" id="ARBA00022824"/>
    </source>
</evidence>
<feature type="transmembrane region" description="Helical" evidence="14">
    <location>
        <begin position="369"/>
        <end position="390"/>
    </location>
</feature>
<dbReference type="SUPFAM" id="SSF48452">
    <property type="entry name" value="TPR-like"/>
    <property type="match status" value="2"/>
</dbReference>
<keyword evidence="8" id="KW-0677">Repeat</keyword>
<comment type="pathway">
    <text evidence="3">Protein modification; protein glycosylation.</text>
</comment>
<comment type="subcellular location">
    <subcellularLocation>
        <location evidence="2">Endoplasmic reticulum</location>
    </subcellularLocation>
    <subcellularLocation>
        <location evidence="1">Membrane</location>
        <topology evidence="1">Multi-pass membrane protein</topology>
    </subcellularLocation>
</comment>
<feature type="repeat" description="TPR" evidence="13">
    <location>
        <begin position="792"/>
        <end position="825"/>
    </location>
</feature>
<feature type="transmembrane region" description="Helical" evidence="14">
    <location>
        <begin position="424"/>
        <end position="443"/>
    </location>
</feature>
<accession>A0A9W3ARJ9</accession>
<keyword evidence="12 14" id="KW-0472">Membrane</keyword>
<evidence type="ECO:0000256" key="7">
    <source>
        <dbReference type="ARBA" id="ARBA00022692"/>
    </source>
</evidence>
<sequence>MARRKRKGDKMHPCLTPASMMENFAKLSFILCAVVATIYHNALWCGFVFDDMSAIVENKDLRPNTPFSDLFLNDFWGTPMHKEKSHKSYRPLCVATFRLNYALSELEPLGYHLLNILLHSAVCIIFMRVCLMFMSEATSFASALLFAVHPIHTEAVTGVVGRAETLSSIFFLGAFIFYSKSTGYREKTKWVELLTTVFLVTVAMLCKEQGITVVGVCCVYEIFIVQRCTLQELLIILRGMFGKKPSFPQWLITSLARAGFLVFSTTFLLFARIKVMGAQLPVFTNFDNPASTSPTPARQLTFNYLLSVNAWLLLKPSNLCCDWTMGTIKVISSFFDLRNLCTLIFYAVLVILCIFAVTQQTQRSRTVLMSLALIVLPFIPASNLFFPVGFVVAERILYTPSFGFCMLVAFGAQVLKEKFSSRNCFINVALAFLIVAYGVKTYLRNFDWESEYTIFRSGLKVNQENAKLFNNVGHALEKLLKFDEALHYFEKAASVQPDDIGAHINVGRTYVQLNKSQPAELSYLKAISLFPPIIKGKSYQARVAPSHLNAYLNLANLISKDPNRLREADQLLRQAITMRSDFVEAYINLGDIQVKLGKLDDARATYEAALKQDPTNADLYYNLGVVLLELNQTKIARAHFERALQYNPDHWQSLYNSAILMQEGGDPKERNLAFKRLERLKVQKGEDPKVYFNYAMLAMDEYKFEIAEQNFKKAIELDPTFRSALFNLALMLVNNLNRPYDAIPILNQLLEQYPDHDKGLILMGDINVNTLKDLDAAEKNFNSILSRNPRNSQAMHNLCVVYVERGDLLQAEKCLQQTQELDPTAEYIQNHLRIVRNKISELRFGDILNTVIAQRIINPYDDNIGKTDGKLQELFKINTDEELKELFKKWISAF</sequence>
<keyword evidence="7 14" id="KW-0812">Transmembrane</keyword>
<dbReference type="GeneID" id="106060865"/>
<dbReference type="OrthoDB" id="66906at2759"/>
<organism evidence="16 17">
    <name type="scientific">Biomphalaria glabrata</name>
    <name type="common">Bloodfluke planorb</name>
    <name type="synonym">Freshwater snail</name>
    <dbReference type="NCBI Taxonomy" id="6526"/>
    <lineage>
        <taxon>Eukaryota</taxon>
        <taxon>Metazoa</taxon>
        <taxon>Spiralia</taxon>
        <taxon>Lophotrochozoa</taxon>
        <taxon>Mollusca</taxon>
        <taxon>Gastropoda</taxon>
        <taxon>Heterobranchia</taxon>
        <taxon>Euthyneura</taxon>
        <taxon>Panpulmonata</taxon>
        <taxon>Hygrophila</taxon>
        <taxon>Lymnaeoidea</taxon>
        <taxon>Planorbidae</taxon>
        <taxon>Biomphalaria</taxon>
    </lineage>
</organism>
<proteinExistence type="inferred from homology"/>
<feature type="transmembrane region" description="Helical" evidence="14">
    <location>
        <begin position="337"/>
        <end position="357"/>
    </location>
</feature>
<evidence type="ECO:0000256" key="9">
    <source>
        <dbReference type="ARBA" id="ARBA00022803"/>
    </source>
</evidence>
<gene>
    <name evidence="17" type="primary">LOC106060865</name>
</gene>
<feature type="transmembrane region" description="Helical" evidence="14">
    <location>
        <begin position="250"/>
        <end position="271"/>
    </location>
</feature>
<comment type="similarity">
    <text evidence="4">Belongs to the TMTC family.</text>
</comment>
<dbReference type="PANTHER" id="PTHR44395">
    <property type="match status" value="1"/>
</dbReference>